<dbReference type="RefSeq" id="WP_074757532.1">
    <property type="nucleotide sequence ID" value="NZ_FOGJ01000022.1"/>
</dbReference>
<comment type="similarity">
    <text evidence="1">Belongs to the glycosyl hydrolase 13 family.</text>
</comment>
<name>A0A1H9VA28_BUTFI</name>
<dbReference type="InterPro" id="IPR017853">
    <property type="entry name" value="GH"/>
</dbReference>
<dbReference type="CDD" id="cd11326">
    <property type="entry name" value="AmyAc_Glg_debranch"/>
    <property type="match status" value="1"/>
</dbReference>
<dbReference type="SUPFAM" id="SSF81296">
    <property type="entry name" value="E set domains"/>
    <property type="match status" value="1"/>
</dbReference>
<dbReference type="CDD" id="cd11234">
    <property type="entry name" value="E_set_GDE_N"/>
    <property type="match status" value="1"/>
</dbReference>
<dbReference type="InterPro" id="IPR004193">
    <property type="entry name" value="Glyco_hydro_13_N"/>
</dbReference>
<dbReference type="InterPro" id="IPR013783">
    <property type="entry name" value="Ig-like_fold"/>
</dbReference>
<dbReference type="EMBL" id="FOGJ01000022">
    <property type="protein sequence ID" value="SES18535.1"/>
    <property type="molecule type" value="Genomic_DNA"/>
</dbReference>
<dbReference type="Pfam" id="PF02922">
    <property type="entry name" value="CBM_48"/>
    <property type="match status" value="1"/>
</dbReference>
<dbReference type="InterPro" id="IPR014756">
    <property type="entry name" value="Ig_E-set"/>
</dbReference>
<dbReference type="InterPro" id="IPR011837">
    <property type="entry name" value="Glycogen_debranch_GlgX"/>
</dbReference>
<reference evidence="7 8" key="1">
    <citation type="submission" date="2016-10" db="EMBL/GenBank/DDBJ databases">
        <authorList>
            <person name="de Groot N.N."/>
        </authorList>
    </citation>
    <scope>NUCLEOTIDE SEQUENCE [LARGE SCALE GENOMIC DNA]</scope>
    <source>
        <strain evidence="7 8">AR40</strain>
    </source>
</reference>
<feature type="compositionally biased region" description="Basic and acidic residues" evidence="5">
    <location>
        <begin position="469"/>
        <end position="481"/>
    </location>
</feature>
<feature type="region of interest" description="Disordered" evidence="5">
    <location>
        <begin position="674"/>
        <end position="709"/>
    </location>
</feature>
<dbReference type="NCBIfam" id="TIGR02100">
    <property type="entry name" value="glgX_debranch"/>
    <property type="match status" value="1"/>
</dbReference>
<sequence length="738" mass="83870">MIQIDTFPTDTISGFPCRAGRVLPFGATIVDGAVNFSVYSKEATSCTLVLYHHSQKNPFAKIPFPEEYKLGNVYSMMVFGLDIETIEYGYIFDGEYDPKSGLYFDKSKVLLDPYASSVSGRSVWGQRTPASSDFQHRGHIIRNDYDWEKDAPLRIPKKDLIIYEAHVRSMTMNPNSKVRHQGTYNGLIEKIPHLKELGINCIELMPIFEFDEFENYREKDGKPLYNYWGYSTVCFFAPKAGYAASAPFGMEADELKNMVKKLHQNGIEVILDVVFNHTAEGNENGPYISYKGIDNRTYYIMTPDGYYYNFSGCGNTMNCNNAVVRNMILDCLRHWVSYYHIDGFRFDLASIMTRDENGAPMVSPPLLENLSRDPVLGTTKLIAEAWDAGGLYQVGSFPSWNRWSEWNGRYRDVIRRFVKSDESAAPELMRRIEGSPDMYGSRSSSASINFVTCHDGFTLHDLVSYNDKHNESNGEDGRDGSNDNYSWNCGVEGDTDDPKINDLRLRQMKNFMTILLTSRGIPMLLSGDEMGKTQKGNNNAYCQDNEISWIDWSLLSKNRELFEYTKAIIALRNSHPVIRKEDFFEGKNATGYPEMSFHGLRPWEIDRESATHTFAYMYAESGALSSGNKKKHDTFIYVAVNAHWEEHSFELPIIPDGYEWKVYLRSDNNTNRIGSGEYTDKIDSSDNSKNSDISQNSAISKKGHKSSRFTEQAMRKMETISGAITLGARSTAILISAK</sequence>
<gene>
    <name evidence="7" type="ORF">SAMN04487884_12223</name>
</gene>
<dbReference type="OrthoDB" id="9761875at2"/>
<dbReference type="SUPFAM" id="SSF51011">
    <property type="entry name" value="Glycosyl hydrolase domain"/>
    <property type="match status" value="1"/>
</dbReference>
<feature type="domain" description="Glycosyl hydrolase family 13 catalytic" evidence="6">
    <location>
        <begin position="164"/>
        <end position="572"/>
    </location>
</feature>
<evidence type="ECO:0000256" key="5">
    <source>
        <dbReference type="SAM" id="MobiDB-lite"/>
    </source>
</evidence>
<dbReference type="Proteomes" id="UP000182584">
    <property type="component" value="Unassembled WGS sequence"/>
</dbReference>
<protein>
    <submittedName>
        <fullName evidence="7">Glycogen operon protein</fullName>
    </submittedName>
</protein>
<evidence type="ECO:0000256" key="4">
    <source>
        <dbReference type="ARBA" id="ARBA00023295"/>
    </source>
</evidence>
<keyword evidence="3" id="KW-0809">Transit peptide</keyword>
<keyword evidence="4" id="KW-0326">Glycosidase</keyword>
<feature type="region of interest" description="Disordered" evidence="5">
    <location>
        <begin position="469"/>
        <end position="491"/>
    </location>
</feature>
<evidence type="ECO:0000313" key="8">
    <source>
        <dbReference type="Proteomes" id="UP000182584"/>
    </source>
</evidence>
<evidence type="ECO:0000256" key="2">
    <source>
        <dbReference type="ARBA" id="ARBA00022801"/>
    </source>
</evidence>
<dbReference type="GO" id="GO:0004135">
    <property type="term" value="F:amylo-alpha-1,6-glucosidase activity"/>
    <property type="evidence" value="ECO:0007669"/>
    <property type="project" value="InterPro"/>
</dbReference>
<dbReference type="InterPro" id="IPR006047">
    <property type="entry name" value="GH13_cat_dom"/>
</dbReference>
<dbReference type="AlphaFoldDB" id="A0A1H9VA28"/>
<dbReference type="Gene3D" id="2.60.40.10">
    <property type="entry name" value="Immunoglobulins"/>
    <property type="match status" value="1"/>
</dbReference>
<dbReference type="Gene3D" id="2.60.40.1180">
    <property type="entry name" value="Golgi alpha-mannosidase II"/>
    <property type="match status" value="1"/>
</dbReference>
<evidence type="ECO:0000256" key="3">
    <source>
        <dbReference type="ARBA" id="ARBA00022946"/>
    </source>
</evidence>
<dbReference type="Pfam" id="PF00128">
    <property type="entry name" value="Alpha-amylase"/>
    <property type="match status" value="1"/>
</dbReference>
<dbReference type="SMART" id="SM00642">
    <property type="entry name" value="Aamy"/>
    <property type="match status" value="1"/>
</dbReference>
<proteinExistence type="inferred from homology"/>
<evidence type="ECO:0000256" key="1">
    <source>
        <dbReference type="ARBA" id="ARBA00008061"/>
    </source>
</evidence>
<accession>A0A1H9VA28</accession>
<keyword evidence="2" id="KW-0378">Hydrolase</keyword>
<dbReference type="InterPro" id="IPR013780">
    <property type="entry name" value="Glyco_hydro_b"/>
</dbReference>
<dbReference type="SUPFAM" id="SSF51445">
    <property type="entry name" value="(Trans)glycosidases"/>
    <property type="match status" value="1"/>
</dbReference>
<dbReference type="PANTHER" id="PTHR43002">
    <property type="entry name" value="GLYCOGEN DEBRANCHING ENZYME"/>
    <property type="match status" value="1"/>
</dbReference>
<dbReference type="GO" id="GO:0005980">
    <property type="term" value="P:glycogen catabolic process"/>
    <property type="evidence" value="ECO:0007669"/>
    <property type="project" value="InterPro"/>
</dbReference>
<evidence type="ECO:0000259" key="6">
    <source>
        <dbReference type="SMART" id="SM00642"/>
    </source>
</evidence>
<dbReference type="Gene3D" id="3.20.20.80">
    <property type="entry name" value="Glycosidases"/>
    <property type="match status" value="1"/>
</dbReference>
<organism evidence="7 8">
    <name type="scientific">Butyrivibrio fibrisolvens</name>
    <dbReference type="NCBI Taxonomy" id="831"/>
    <lineage>
        <taxon>Bacteria</taxon>
        <taxon>Bacillati</taxon>
        <taxon>Bacillota</taxon>
        <taxon>Clostridia</taxon>
        <taxon>Lachnospirales</taxon>
        <taxon>Lachnospiraceae</taxon>
        <taxon>Butyrivibrio</taxon>
    </lineage>
</organism>
<dbReference type="FunFam" id="3.20.20.80:FF:000054">
    <property type="entry name" value="Glycogen debranching enzyme"/>
    <property type="match status" value="1"/>
</dbReference>
<evidence type="ECO:0000313" key="7">
    <source>
        <dbReference type="EMBL" id="SES18535.1"/>
    </source>
</evidence>